<dbReference type="InterPro" id="IPR020568">
    <property type="entry name" value="Ribosomal_Su5_D2-typ_SF"/>
</dbReference>
<dbReference type="Pfam" id="PF13541">
    <property type="entry name" value="ChlI"/>
    <property type="match status" value="1"/>
</dbReference>
<feature type="domain" description="Magnesium chelatase ChlI-like catalytic" evidence="1">
    <location>
        <begin position="190"/>
        <end position="280"/>
    </location>
</feature>
<comment type="caution">
    <text evidence="2">The sequence shown here is derived from an EMBL/GenBank/DDBJ whole genome shotgun (WGS) entry which is preliminary data.</text>
</comment>
<sequence>MFAQTLGSTTLGLNGMLITVEVDIADGLPSFDIVGLPDTAVRESRERVRAAIKNSGFKFPAKRITVNLAPADLKKDSSGLDLPIAIGILAACGHLTLSETKKSLFAGELSLDGKLRGISGILPIAINCVEQSISEMFVAPDNTPEALLVGGLTIYSPSSLSQLIAHLRDAPMMAPAQKIEQTYRSTTTEDFADVQGQAVAKRALEIAAAGGHNLIMIGPPGSGKTMLAQRIPSILPPMTDHESLDVTKIYSVAGLLDSTSGLITTRPFRNPHHTISAATMT</sequence>
<proteinExistence type="predicted"/>
<dbReference type="InterPro" id="IPR014721">
    <property type="entry name" value="Ribsml_uS5_D2-typ_fold_subgr"/>
</dbReference>
<evidence type="ECO:0000313" key="2">
    <source>
        <dbReference type="EMBL" id="MPL60401.1"/>
    </source>
</evidence>
<reference evidence="2" key="1">
    <citation type="submission" date="2019-08" db="EMBL/GenBank/DDBJ databases">
        <authorList>
            <person name="Kucharzyk K."/>
            <person name="Murdoch R.W."/>
            <person name="Higgins S."/>
            <person name="Loffler F."/>
        </authorList>
    </citation>
    <scope>NUCLEOTIDE SEQUENCE</scope>
</reference>
<dbReference type="EMBL" id="VSSQ01000012">
    <property type="protein sequence ID" value="MPL60401.1"/>
    <property type="molecule type" value="Genomic_DNA"/>
</dbReference>
<dbReference type="InterPro" id="IPR045006">
    <property type="entry name" value="CHLI-like"/>
</dbReference>
<accession>A0A644T398</accession>
<dbReference type="Pfam" id="PF01078">
    <property type="entry name" value="Mg_chelatase"/>
    <property type="match status" value="1"/>
</dbReference>
<dbReference type="PANTHER" id="PTHR32039">
    <property type="entry name" value="MAGNESIUM-CHELATASE SUBUNIT CHLI"/>
    <property type="match status" value="1"/>
</dbReference>
<dbReference type="SUPFAM" id="SSF54211">
    <property type="entry name" value="Ribosomal protein S5 domain 2-like"/>
    <property type="match status" value="1"/>
</dbReference>
<protein>
    <submittedName>
        <fullName evidence="2">Competence protein ComM</fullName>
    </submittedName>
</protein>
<organism evidence="2">
    <name type="scientific">bioreactor metagenome</name>
    <dbReference type="NCBI Taxonomy" id="1076179"/>
    <lineage>
        <taxon>unclassified sequences</taxon>
        <taxon>metagenomes</taxon>
        <taxon>ecological metagenomes</taxon>
    </lineage>
</organism>
<dbReference type="Gene3D" id="3.30.230.10">
    <property type="match status" value="1"/>
</dbReference>
<evidence type="ECO:0000259" key="1">
    <source>
        <dbReference type="Pfam" id="PF01078"/>
    </source>
</evidence>
<dbReference type="Gene3D" id="3.40.50.300">
    <property type="entry name" value="P-loop containing nucleotide triphosphate hydrolases"/>
    <property type="match status" value="1"/>
</dbReference>
<dbReference type="PANTHER" id="PTHR32039:SF7">
    <property type="entry name" value="COMPETENCE PROTEIN COMM"/>
    <property type="match status" value="1"/>
</dbReference>
<dbReference type="InterPro" id="IPR027417">
    <property type="entry name" value="P-loop_NTPase"/>
</dbReference>
<dbReference type="InterPro" id="IPR000523">
    <property type="entry name" value="Mg_chelatse_chII-like_cat_dom"/>
</dbReference>
<dbReference type="SUPFAM" id="SSF52540">
    <property type="entry name" value="P-loop containing nucleoside triphosphate hydrolases"/>
    <property type="match status" value="1"/>
</dbReference>
<gene>
    <name evidence="2" type="primary">comM_2</name>
    <name evidence="2" type="ORF">SDC9_05962</name>
</gene>
<dbReference type="GO" id="GO:0005524">
    <property type="term" value="F:ATP binding"/>
    <property type="evidence" value="ECO:0007669"/>
    <property type="project" value="InterPro"/>
</dbReference>
<dbReference type="AlphaFoldDB" id="A0A644T398"/>
<name>A0A644T398_9ZZZZ</name>